<dbReference type="Proteomes" id="UP001157502">
    <property type="component" value="Chromosome 1"/>
</dbReference>
<proteinExistence type="predicted"/>
<name>A0ACC2HNX1_DALPE</name>
<evidence type="ECO:0000313" key="2">
    <source>
        <dbReference type="Proteomes" id="UP001157502"/>
    </source>
</evidence>
<evidence type="ECO:0000313" key="1">
    <source>
        <dbReference type="EMBL" id="KAJ8017183.1"/>
    </source>
</evidence>
<organism evidence="1 2">
    <name type="scientific">Dallia pectoralis</name>
    <name type="common">Alaska blackfish</name>
    <dbReference type="NCBI Taxonomy" id="75939"/>
    <lineage>
        <taxon>Eukaryota</taxon>
        <taxon>Metazoa</taxon>
        <taxon>Chordata</taxon>
        <taxon>Craniata</taxon>
        <taxon>Vertebrata</taxon>
        <taxon>Euteleostomi</taxon>
        <taxon>Actinopterygii</taxon>
        <taxon>Neopterygii</taxon>
        <taxon>Teleostei</taxon>
        <taxon>Protacanthopterygii</taxon>
        <taxon>Esociformes</taxon>
        <taxon>Umbridae</taxon>
        <taxon>Dallia</taxon>
    </lineage>
</organism>
<comment type="caution">
    <text evidence="1">The sequence shown here is derived from an EMBL/GenBank/DDBJ whole genome shotgun (WGS) entry which is preliminary data.</text>
</comment>
<accession>A0ACC2HNX1</accession>
<reference evidence="1" key="1">
    <citation type="submission" date="2021-05" db="EMBL/GenBank/DDBJ databases">
        <authorList>
            <person name="Pan Q."/>
            <person name="Jouanno E."/>
            <person name="Zahm M."/>
            <person name="Klopp C."/>
            <person name="Cabau C."/>
            <person name="Louis A."/>
            <person name="Berthelot C."/>
            <person name="Parey E."/>
            <person name="Roest Crollius H."/>
            <person name="Montfort J."/>
            <person name="Robinson-Rechavi M."/>
            <person name="Bouchez O."/>
            <person name="Lampietro C."/>
            <person name="Lopez Roques C."/>
            <person name="Donnadieu C."/>
            <person name="Postlethwait J."/>
            <person name="Bobe J."/>
            <person name="Dillon D."/>
            <person name="Chandos A."/>
            <person name="von Hippel F."/>
            <person name="Guiguen Y."/>
        </authorList>
    </citation>
    <scope>NUCLEOTIDE SEQUENCE</scope>
    <source>
        <strain evidence="1">YG-Jan2019</strain>
    </source>
</reference>
<protein>
    <submittedName>
        <fullName evidence="1">Uncharacterized protein</fullName>
    </submittedName>
</protein>
<dbReference type="EMBL" id="CM055728">
    <property type="protein sequence ID" value="KAJ8017183.1"/>
    <property type="molecule type" value="Genomic_DNA"/>
</dbReference>
<sequence>MADKYPKLKLKRRKLNVEEPRNDAFFKNTIIKKNDNSTASIEGSSVSRPLLPTQTWWSREDLSPVENLWALALGSTLLCPEAPVAELPTASRLSSPVDQPCEWRWCNVREIVSPLPCSSNPAWSPFPLTPQPSNKDPPLYASTAGEQTILPILGQTRQTTSASEGPLSGFGPCPREPGEGMSGSGSDRPRPPPLGARVPASYGSGGQGVRQKARECRVESCASSQTDPKQAGARQNTGPASPDFTSSQSEGEKSHSSFHHPTIFGASSRGLTLGEGEEEGEVMKRRRLPALQEKASSCDRRHAAPVEERGRGEERAPGRGRADWDAGGRGGGEKQAGGEERLQSCPMCLVAFPAGFTQMDCDTHLAKCLSEMTVDITCCASGTQSRNGETTIETRPFISLVFRVLLAVAVALLLL</sequence>
<keyword evidence="2" id="KW-1185">Reference proteome</keyword>
<gene>
    <name evidence="1" type="ORF">DPEC_G00015110</name>
</gene>